<dbReference type="SUPFAM" id="SSF51430">
    <property type="entry name" value="NAD(P)-linked oxidoreductase"/>
    <property type="match status" value="1"/>
</dbReference>
<dbReference type="CDD" id="cd19099">
    <property type="entry name" value="AKR_unchar"/>
    <property type="match status" value="1"/>
</dbReference>
<evidence type="ECO:0000259" key="1">
    <source>
        <dbReference type="Pfam" id="PF00248"/>
    </source>
</evidence>
<evidence type="ECO:0000313" key="2">
    <source>
        <dbReference type="EMBL" id="VAW43595.1"/>
    </source>
</evidence>
<dbReference type="Gene3D" id="3.20.20.100">
    <property type="entry name" value="NADP-dependent oxidoreductase domain"/>
    <property type="match status" value="1"/>
</dbReference>
<dbReference type="InterPro" id="IPR036812">
    <property type="entry name" value="NAD(P)_OxRdtase_dom_sf"/>
</dbReference>
<dbReference type="Pfam" id="PF00248">
    <property type="entry name" value="Aldo_ket_red"/>
    <property type="match status" value="1"/>
</dbReference>
<organism evidence="2">
    <name type="scientific">hydrothermal vent metagenome</name>
    <dbReference type="NCBI Taxonomy" id="652676"/>
    <lineage>
        <taxon>unclassified sequences</taxon>
        <taxon>metagenomes</taxon>
        <taxon>ecological metagenomes</taxon>
    </lineage>
</organism>
<reference evidence="2" key="1">
    <citation type="submission" date="2018-06" db="EMBL/GenBank/DDBJ databases">
        <authorList>
            <person name="Zhirakovskaya E."/>
        </authorList>
    </citation>
    <scope>NUCLEOTIDE SEQUENCE</scope>
</reference>
<dbReference type="AlphaFoldDB" id="A0A3B0VJ68"/>
<proteinExistence type="predicted"/>
<dbReference type="PANTHER" id="PTHR43312">
    <property type="entry name" value="D-THREO-ALDOSE 1-DEHYDROGENASE"/>
    <property type="match status" value="1"/>
</dbReference>
<protein>
    <submittedName>
        <fullName evidence="2">Aldo/keto reductase family protein</fullName>
    </submittedName>
</protein>
<name>A0A3B0VJ68_9ZZZZ</name>
<dbReference type="InterPro" id="IPR023210">
    <property type="entry name" value="NADP_OxRdtase_dom"/>
</dbReference>
<sequence length="507" mass="57079">MVIPSKATTAATATYFQQHPTICTNTVPTLGWQVSQVGFGSYRVTLGEKAHEQALHLALNSGINLIDSSSNYGDGGAERLIGRVLTEQIDAGKLQREQVVVVSKVGYLQGFNYTLAQQRKKEGRPFPNLVKYAEGLDHCIHPDFLEDQLIRSLERLNLETLDVYLLHNPEYYLSWAKRGSIPVEDARRTYYQRIRLAFQFLEQAVVNGRIQSYGISSNTSPNPAHSYTFTNLAKVWQIANDIRPDHHFRWVQMPMNLLEIGAATEINQPEKQTVLQFAQTHDLAVLINRPLNAIAQESLTRLASVLPPSYPASPEDVSTSVDSCVQLETRFRDKFLSKLKLDDETSQQLMEYLAMGMMLDGHWGGFGTYQNWRDVQTQFILPRSQTAVEFLSSRPDLPPEAALWLDEYVEAANITLAAVSAFYQEQAVKQTGHIWETSVSIDPEWQASTLSQTAVRALRSTAGVSSVLVGMRQQQYVQDVLADLTRPVLLKDRTTAWQQMHDASSFQ</sequence>
<accession>A0A3B0VJ68</accession>
<feature type="domain" description="NADP-dependent oxidoreductase" evidence="1">
    <location>
        <begin position="39"/>
        <end position="291"/>
    </location>
</feature>
<gene>
    <name evidence="2" type="ORF">MNBD_CHLOROFLEXI01-4280</name>
</gene>
<dbReference type="EMBL" id="UOEU01001119">
    <property type="protein sequence ID" value="VAW43595.1"/>
    <property type="molecule type" value="Genomic_DNA"/>
</dbReference>
<dbReference type="InterPro" id="IPR053135">
    <property type="entry name" value="AKR2_Oxidoreductase"/>
</dbReference>
<dbReference type="PANTHER" id="PTHR43312:SF1">
    <property type="entry name" value="NADP-DEPENDENT OXIDOREDUCTASE DOMAIN-CONTAINING PROTEIN"/>
    <property type="match status" value="1"/>
</dbReference>